<feature type="region of interest" description="Disordered" evidence="1">
    <location>
        <begin position="21"/>
        <end position="57"/>
    </location>
</feature>
<keyword evidence="2" id="KW-0472">Membrane</keyword>
<feature type="transmembrane region" description="Helical" evidence="2">
    <location>
        <begin position="178"/>
        <end position="198"/>
    </location>
</feature>
<evidence type="ECO:0000256" key="2">
    <source>
        <dbReference type="SAM" id="Phobius"/>
    </source>
</evidence>
<reference evidence="4" key="1">
    <citation type="submission" date="2016-11" db="UniProtKB">
        <authorList>
            <consortium name="WormBaseParasite"/>
        </authorList>
    </citation>
    <scope>IDENTIFICATION</scope>
</reference>
<proteinExistence type="predicted"/>
<feature type="compositionally biased region" description="Pro residues" evidence="1">
    <location>
        <begin position="29"/>
        <end position="45"/>
    </location>
</feature>
<evidence type="ECO:0000313" key="4">
    <source>
        <dbReference type="WBParaSite" id="BXY_0724900.1"/>
    </source>
</evidence>
<evidence type="ECO:0000256" key="1">
    <source>
        <dbReference type="SAM" id="MobiDB-lite"/>
    </source>
</evidence>
<feature type="region of interest" description="Disordered" evidence="1">
    <location>
        <begin position="103"/>
        <end position="162"/>
    </location>
</feature>
<feature type="transmembrane region" description="Helical" evidence="2">
    <location>
        <begin position="272"/>
        <end position="298"/>
    </location>
</feature>
<feature type="compositionally biased region" description="Gly residues" evidence="1">
    <location>
        <begin position="153"/>
        <end position="162"/>
    </location>
</feature>
<dbReference type="Proteomes" id="UP000095284">
    <property type="component" value="Unplaced"/>
</dbReference>
<organism evidence="3 4">
    <name type="scientific">Bursaphelenchus xylophilus</name>
    <name type="common">Pinewood nematode worm</name>
    <name type="synonym">Aphelenchoides xylophilus</name>
    <dbReference type="NCBI Taxonomy" id="6326"/>
    <lineage>
        <taxon>Eukaryota</taxon>
        <taxon>Metazoa</taxon>
        <taxon>Ecdysozoa</taxon>
        <taxon>Nematoda</taxon>
        <taxon>Chromadorea</taxon>
        <taxon>Rhabditida</taxon>
        <taxon>Tylenchina</taxon>
        <taxon>Tylenchomorpha</taxon>
        <taxon>Aphelenchoidea</taxon>
        <taxon>Aphelenchoididae</taxon>
        <taxon>Bursaphelenchus</taxon>
    </lineage>
</organism>
<feature type="transmembrane region" description="Helical" evidence="2">
    <location>
        <begin position="204"/>
        <end position="222"/>
    </location>
</feature>
<keyword evidence="2" id="KW-0812">Transmembrane</keyword>
<name>A0A1I7S2L9_BURXY</name>
<feature type="compositionally biased region" description="Gly residues" evidence="1">
    <location>
        <begin position="123"/>
        <end position="133"/>
    </location>
</feature>
<evidence type="ECO:0000313" key="3">
    <source>
        <dbReference type="Proteomes" id="UP000095284"/>
    </source>
</evidence>
<sequence length="318" mass="34223">MPTIKVPTSITFEERQIRFPGFGRFKPSHAPPVPPPPPPHNPSAPPEYTEIAENPREQERTATFLVIDREDEKTCCCGFSPLRLLRVQRVHAVRFPGAPGVSGLPWAGIPGSPGGPIRSDSPGGPGRPRGPGDPGEASDPGRPGVPASPGSPGLSGGPGGPCGQGLLTKPGPGSAIGCLYIAVAGVILSILGFIYYAYYGSPMFTLPLFTLFSYCLLLIGYWRKMPWLYVTHVLFQISVVSFMLFISLLLVLGGSAVTWLGSQIYINMNGHWYGLLGFIIFLCCALDSYFIAVTCIGWRQLRNINKKAKRGNINTIGI</sequence>
<dbReference type="WBParaSite" id="BXY_0724900.1">
    <property type="protein sequence ID" value="BXY_0724900.1"/>
    <property type="gene ID" value="BXY_0724900"/>
</dbReference>
<protein>
    <submittedName>
        <fullName evidence="4">MARVEL domain-containing protein</fullName>
    </submittedName>
</protein>
<keyword evidence="2" id="KW-1133">Transmembrane helix</keyword>
<feature type="compositionally biased region" description="Low complexity" evidence="1">
    <location>
        <begin position="140"/>
        <end position="152"/>
    </location>
</feature>
<dbReference type="AlphaFoldDB" id="A0A1I7S2L9"/>
<accession>A0A1I7S2L9</accession>
<feature type="transmembrane region" description="Helical" evidence="2">
    <location>
        <begin position="234"/>
        <end position="260"/>
    </location>
</feature>